<evidence type="ECO:0000259" key="9">
    <source>
        <dbReference type="SMART" id="SM00813"/>
    </source>
</evidence>
<comment type="pathway">
    <text evidence="2">Glycan metabolism.</text>
</comment>
<comment type="subunit">
    <text evidence="4">Homohexamer; trimer of dimers.</text>
</comment>
<evidence type="ECO:0000256" key="3">
    <source>
        <dbReference type="ARBA" id="ARBA00007186"/>
    </source>
</evidence>
<dbReference type="InterPro" id="IPR055235">
    <property type="entry name" value="ASD1_cat"/>
</dbReference>
<reference evidence="10 11" key="1">
    <citation type="submission" date="2016-07" db="EMBL/GenBank/DDBJ databases">
        <title>Characterization of isolates of Eisenbergiella tayi derived from blood cultures, using whole genome sequencing.</title>
        <authorList>
            <person name="Burdz T."/>
            <person name="Wiebe D."/>
            <person name="Huynh C."/>
            <person name="Bernard K."/>
        </authorList>
    </citation>
    <scope>NUCLEOTIDE SEQUENCE [LARGE SCALE GENOMIC DNA]</scope>
    <source>
        <strain evidence="10 11">NML 110608</strain>
    </source>
</reference>
<evidence type="ECO:0000256" key="6">
    <source>
        <dbReference type="ARBA" id="ARBA00022801"/>
    </source>
</evidence>
<dbReference type="Pfam" id="PF22848">
    <property type="entry name" value="ASD1_dom"/>
    <property type="match status" value="1"/>
</dbReference>
<dbReference type="InterPro" id="IPR010720">
    <property type="entry name" value="Alpha-L-AF_C"/>
</dbReference>
<dbReference type="Proteomes" id="UP000094067">
    <property type="component" value="Unassembled WGS sequence"/>
</dbReference>
<dbReference type="Gene3D" id="3.20.20.80">
    <property type="entry name" value="Glycosidases"/>
    <property type="match status" value="1"/>
</dbReference>
<dbReference type="RefSeq" id="WP_069152771.1">
    <property type="nucleotide sequence ID" value="NZ_CAJLDD010000002.1"/>
</dbReference>
<dbReference type="GO" id="GO:0000272">
    <property type="term" value="P:polysaccharide catabolic process"/>
    <property type="evidence" value="ECO:0007669"/>
    <property type="project" value="TreeGrafter"/>
</dbReference>
<dbReference type="PANTHER" id="PTHR43576">
    <property type="entry name" value="ALPHA-L-ARABINOFURANOSIDASE C-RELATED"/>
    <property type="match status" value="1"/>
</dbReference>
<dbReference type="PATRIC" id="fig|1432052.4.peg.3245"/>
<gene>
    <name evidence="10" type="primary">abf2_1</name>
    <name evidence="10" type="ORF">BEI61_02911</name>
</gene>
<evidence type="ECO:0000256" key="8">
    <source>
        <dbReference type="ARBA" id="ARBA00023295"/>
    </source>
</evidence>
<evidence type="ECO:0000313" key="11">
    <source>
        <dbReference type="Proteomes" id="UP000094067"/>
    </source>
</evidence>
<dbReference type="SUPFAM" id="SSF51445">
    <property type="entry name" value="(Trans)glycosidases"/>
    <property type="match status" value="1"/>
</dbReference>
<comment type="similarity">
    <text evidence="3">Belongs to the glycosyl hydrolase 51 family.</text>
</comment>
<keyword evidence="7" id="KW-0119">Carbohydrate metabolism</keyword>
<dbReference type="EC" id="3.2.1.55" evidence="5"/>
<evidence type="ECO:0000256" key="4">
    <source>
        <dbReference type="ARBA" id="ARBA00011165"/>
    </source>
</evidence>
<accession>A0A1E3AF45</accession>
<evidence type="ECO:0000256" key="2">
    <source>
        <dbReference type="ARBA" id="ARBA00004881"/>
    </source>
</evidence>
<dbReference type="GO" id="GO:0046556">
    <property type="term" value="F:alpha-L-arabinofuranosidase activity"/>
    <property type="evidence" value="ECO:0007669"/>
    <property type="project" value="UniProtKB-EC"/>
</dbReference>
<evidence type="ECO:0000256" key="7">
    <source>
        <dbReference type="ARBA" id="ARBA00023277"/>
    </source>
</evidence>
<dbReference type="GO" id="GO:0046373">
    <property type="term" value="P:L-arabinose metabolic process"/>
    <property type="evidence" value="ECO:0007669"/>
    <property type="project" value="InterPro"/>
</dbReference>
<dbReference type="Gene3D" id="2.60.40.1180">
    <property type="entry name" value="Golgi alpha-mannosidase II"/>
    <property type="match status" value="1"/>
</dbReference>
<organism evidence="10 11">
    <name type="scientific">Eisenbergiella tayi</name>
    <dbReference type="NCBI Taxonomy" id="1432052"/>
    <lineage>
        <taxon>Bacteria</taxon>
        <taxon>Bacillati</taxon>
        <taxon>Bacillota</taxon>
        <taxon>Clostridia</taxon>
        <taxon>Lachnospirales</taxon>
        <taxon>Lachnospiraceae</taxon>
        <taxon>Eisenbergiella</taxon>
    </lineage>
</organism>
<dbReference type="InterPro" id="IPR017853">
    <property type="entry name" value="GH"/>
</dbReference>
<evidence type="ECO:0000313" key="10">
    <source>
        <dbReference type="EMBL" id="ODM07021.1"/>
    </source>
</evidence>
<evidence type="ECO:0000256" key="1">
    <source>
        <dbReference type="ARBA" id="ARBA00001462"/>
    </source>
</evidence>
<protein>
    <recommendedName>
        <fullName evidence="5">non-reducing end alpha-L-arabinofuranosidase</fullName>
        <ecNumber evidence="5">3.2.1.55</ecNumber>
    </recommendedName>
</protein>
<comment type="catalytic activity">
    <reaction evidence="1">
        <text>Hydrolysis of terminal non-reducing alpha-L-arabinofuranoside residues in alpha-L-arabinosides.</text>
        <dbReference type="EC" id="3.2.1.55"/>
    </reaction>
</comment>
<sequence>MAKLVINAWDRKSKINRELYGQFSEHLGRGIYEGIYVGEASDIRNVKGMRCDVVEALRQIQLPVLRWPGGCFADYYHWKDGIGPGEKRKKIVNANWGDVVEDNSFGTHEFMELCEQIGCEPYICGNVGSGTVEEMSDWIEYLTFDGSSPMSELRAENGHPEAWRVKYWGVGNENWGCGGNMTPEQYGQEFRRYRTFCRNYGDNRLYCIAGGADVADYQWTEGVMKTAAYTGNRRLMDGISLHYYTQPNTWEHKKRATEFELPDYYRGFVRALRMDELIEKHCEIMSRYDPAHEVGLVVDEWGAWYEVEEGTHPAFLYQQGTVRDALLAAVQLDIFNKHSDRVKMANLAQMVNVIHSIILTEGRHMILTPTYYVFELYKGHHDASLLGSWLETEEIGDEESRIPSLSHTASIKDGELHLTVSNLSPFRSEEIDCYLLGYTPEIMEGRILQGDMAAHNTFDNPENIKLNELQEIKRKDGGISFILPACSVAEIILKENSPKK</sequence>
<comment type="caution">
    <text evidence="10">The sequence shown here is derived from an EMBL/GenBank/DDBJ whole genome shotgun (WGS) entry which is preliminary data.</text>
</comment>
<feature type="domain" description="Alpha-L-arabinofuranosidase C-terminal" evidence="9">
    <location>
        <begin position="299"/>
        <end position="487"/>
    </location>
</feature>
<name>A0A1E3AF45_9FIRM</name>
<evidence type="ECO:0000256" key="5">
    <source>
        <dbReference type="ARBA" id="ARBA00012670"/>
    </source>
</evidence>
<dbReference type="Pfam" id="PF06964">
    <property type="entry name" value="Alpha-L-AF_C"/>
    <property type="match status" value="1"/>
</dbReference>
<keyword evidence="6 10" id="KW-0378">Hydrolase</keyword>
<dbReference type="InterPro" id="IPR013780">
    <property type="entry name" value="Glyco_hydro_b"/>
</dbReference>
<dbReference type="AlphaFoldDB" id="A0A1E3AF45"/>
<dbReference type="EMBL" id="MCGH01000002">
    <property type="protein sequence ID" value="ODM07021.1"/>
    <property type="molecule type" value="Genomic_DNA"/>
</dbReference>
<keyword evidence="8 10" id="KW-0326">Glycosidase</keyword>
<dbReference type="PANTHER" id="PTHR43576:SF2">
    <property type="entry name" value="INTRACELLULAR EXO-ALPHA-L-ARABINOFURANOSIDASE 2"/>
    <property type="match status" value="1"/>
</dbReference>
<proteinExistence type="inferred from homology"/>
<dbReference type="SUPFAM" id="SSF51011">
    <property type="entry name" value="Glycosyl hydrolase domain"/>
    <property type="match status" value="1"/>
</dbReference>
<dbReference type="SMART" id="SM00813">
    <property type="entry name" value="Alpha-L-AF_C"/>
    <property type="match status" value="1"/>
</dbReference>